<evidence type="ECO:0000256" key="4">
    <source>
        <dbReference type="ARBA" id="ARBA00022989"/>
    </source>
</evidence>
<evidence type="ECO:0000256" key="7">
    <source>
        <dbReference type="SAM" id="MobiDB-lite"/>
    </source>
</evidence>
<feature type="transmembrane region" description="Helical" evidence="8">
    <location>
        <begin position="182"/>
        <end position="199"/>
    </location>
</feature>
<feature type="binding site" evidence="6">
    <location>
        <position position="282"/>
    </location>
    <ligand>
        <name>Zn(2+)</name>
        <dbReference type="ChEBI" id="CHEBI:29105"/>
    </ligand>
</feature>
<keyword evidence="6" id="KW-0479">Metal-binding</keyword>
<dbReference type="AlphaFoldDB" id="W3X133"/>
<dbReference type="InterPro" id="IPR004254">
    <property type="entry name" value="AdipoR/HlyIII-related"/>
</dbReference>
<comment type="similarity">
    <text evidence="2">Belongs to the ADIPOR family.</text>
</comment>
<name>W3X133_PESFW</name>
<dbReference type="GO" id="GO:0046872">
    <property type="term" value="F:metal ion binding"/>
    <property type="evidence" value="ECO:0007669"/>
    <property type="project" value="UniProtKB-KW"/>
</dbReference>
<feature type="transmembrane region" description="Helical" evidence="8">
    <location>
        <begin position="244"/>
        <end position="263"/>
    </location>
</feature>
<dbReference type="RefSeq" id="XP_007835496.1">
    <property type="nucleotide sequence ID" value="XM_007837305.1"/>
</dbReference>
<feature type="compositionally biased region" description="Basic and acidic residues" evidence="7">
    <location>
        <begin position="9"/>
        <end position="21"/>
    </location>
</feature>
<dbReference type="GO" id="GO:0038023">
    <property type="term" value="F:signaling receptor activity"/>
    <property type="evidence" value="ECO:0007669"/>
    <property type="project" value="TreeGrafter"/>
</dbReference>
<dbReference type="Pfam" id="PF03006">
    <property type="entry name" value="HlyIII"/>
    <property type="match status" value="1"/>
</dbReference>
<dbReference type="Proteomes" id="UP000030651">
    <property type="component" value="Unassembled WGS sequence"/>
</dbReference>
<feature type="transmembrane region" description="Helical" evidence="8">
    <location>
        <begin position="284"/>
        <end position="304"/>
    </location>
</feature>
<dbReference type="HOGENOM" id="CLU_023075_2_1_1"/>
<keyword evidence="4 8" id="KW-1133">Transmembrane helix</keyword>
<keyword evidence="5 8" id="KW-0472">Membrane</keyword>
<dbReference type="InParanoid" id="W3X133"/>
<dbReference type="OMA" id="WRTFRVC"/>
<dbReference type="EMBL" id="KI912114">
    <property type="protein sequence ID" value="ETS78871.1"/>
    <property type="molecule type" value="Genomic_DNA"/>
</dbReference>
<feature type="binding site" evidence="6">
    <location>
        <position position="136"/>
    </location>
    <ligand>
        <name>Zn(2+)</name>
        <dbReference type="ChEBI" id="CHEBI:29105"/>
    </ligand>
</feature>
<evidence type="ECO:0000256" key="3">
    <source>
        <dbReference type="ARBA" id="ARBA00022692"/>
    </source>
</evidence>
<dbReference type="GeneID" id="19273737"/>
<reference evidence="10" key="1">
    <citation type="journal article" date="2015" name="BMC Genomics">
        <title>Genomic and transcriptomic analysis of the endophytic fungus Pestalotiopsis fici reveals its lifestyle and high potential for synthesis of natural products.</title>
        <authorList>
            <person name="Wang X."/>
            <person name="Zhang X."/>
            <person name="Liu L."/>
            <person name="Xiang M."/>
            <person name="Wang W."/>
            <person name="Sun X."/>
            <person name="Che Y."/>
            <person name="Guo L."/>
            <person name="Liu G."/>
            <person name="Guo L."/>
            <person name="Wang C."/>
            <person name="Yin W.B."/>
            <person name="Stadler M."/>
            <person name="Zhang X."/>
            <person name="Liu X."/>
        </authorList>
    </citation>
    <scope>NUCLEOTIDE SEQUENCE [LARGE SCALE GENOMIC DNA]</scope>
    <source>
        <strain evidence="10">W106-1 / CGMCC3.15140</strain>
    </source>
</reference>
<feature type="transmembrane region" description="Helical" evidence="8">
    <location>
        <begin position="115"/>
        <end position="136"/>
    </location>
</feature>
<evidence type="ECO:0000313" key="9">
    <source>
        <dbReference type="EMBL" id="ETS78871.1"/>
    </source>
</evidence>
<organism evidence="9 10">
    <name type="scientific">Pestalotiopsis fici (strain W106-1 / CGMCC3.15140)</name>
    <dbReference type="NCBI Taxonomy" id="1229662"/>
    <lineage>
        <taxon>Eukaryota</taxon>
        <taxon>Fungi</taxon>
        <taxon>Dikarya</taxon>
        <taxon>Ascomycota</taxon>
        <taxon>Pezizomycotina</taxon>
        <taxon>Sordariomycetes</taxon>
        <taxon>Xylariomycetidae</taxon>
        <taxon>Amphisphaeriales</taxon>
        <taxon>Sporocadaceae</taxon>
        <taxon>Pestalotiopsis</taxon>
    </lineage>
</organism>
<feature type="transmembrane region" description="Helical" evidence="8">
    <location>
        <begin position="211"/>
        <end position="232"/>
    </location>
</feature>
<dbReference type="OrthoDB" id="529367at2759"/>
<feature type="transmembrane region" description="Helical" evidence="8">
    <location>
        <begin position="148"/>
        <end position="170"/>
    </location>
</feature>
<feature type="region of interest" description="Disordered" evidence="7">
    <location>
        <begin position="1"/>
        <end position="24"/>
    </location>
</feature>
<dbReference type="PANTHER" id="PTHR20855">
    <property type="entry name" value="ADIPOR/PROGESTIN RECEPTOR-RELATED"/>
    <property type="match status" value="1"/>
</dbReference>
<dbReference type="GO" id="GO:0006882">
    <property type="term" value="P:intracellular zinc ion homeostasis"/>
    <property type="evidence" value="ECO:0007669"/>
    <property type="project" value="TreeGrafter"/>
</dbReference>
<evidence type="ECO:0000256" key="6">
    <source>
        <dbReference type="PIRSR" id="PIRSR604254-1"/>
    </source>
</evidence>
<keyword evidence="10" id="KW-1185">Reference proteome</keyword>
<keyword evidence="6" id="KW-0862">Zinc</keyword>
<accession>W3X133</accession>
<evidence type="ECO:0000256" key="1">
    <source>
        <dbReference type="ARBA" id="ARBA00004141"/>
    </source>
</evidence>
<comment type="subcellular location">
    <subcellularLocation>
        <location evidence="1">Membrane</location>
        <topology evidence="1">Multi-pass membrane protein</topology>
    </subcellularLocation>
</comment>
<dbReference type="GO" id="GO:0016020">
    <property type="term" value="C:membrane"/>
    <property type="evidence" value="ECO:0007669"/>
    <property type="project" value="UniProtKB-SubCell"/>
</dbReference>
<proteinExistence type="inferred from homology"/>
<evidence type="ECO:0000256" key="8">
    <source>
        <dbReference type="SAM" id="Phobius"/>
    </source>
</evidence>
<feature type="binding site" evidence="6">
    <location>
        <position position="286"/>
    </location>
    <ligand>
        <name>Zn(2+)</name>
        <dbReference type="ChEBI" id="CHEBI:29105"/>
    </ligand>
</feature>
<evidence type="ECO:0000313" key="10">
    <source>
        <dbReference type="Proteomes" id="UP000030651"/>
    </source>
</evidence>
<keyword evidence="3 8" id="KW-0812">Transmembrane</keyword>
<evidence type="ECO:0000256" key="2">
    <source>
        <dbReference type="ARBA" id="ARBA00007018"/>
    </source>
</evidence>
<protein>
    <submittedName>
        <fullName evidence="9">Uncharacterized protein</fullName>
    </submittedName>
</protein>
<dbReference type="eggNOG" id="KOG0748">
    <property type="taxonomic scope" value="Eukaryota"/>
</dbReference>
<dbReference type="KEGG" id="pfy:PFICI_08724"/>
<dbReference type="PANTHER" id="PTHR20855:SF52">
    <property type="entry name" value="ADIPONECTIN RECEPTOR PROTEIN"/>
    <property type="match status" value="1"/>
</dbReference>
<evidence type="ECO:0000256" key="5">
    <source>
        <dbReference type="ARBA" id="ARBA00023136"/>
    </source>
</evidence>
<sequence>MSSETYRQGSEEKEEKEESRVEPITLPLHHGRKNRVFLLSYDEIPTWYQDNPWIRRGYRPVSNSVKSCLCSWVRLHNELVNIHSHLFAAVAFLLAEAYVLEPLHRKYSYVSGGDYAVLAIFLLAATVCFSFSAAYHTLISHSQKVETIWLRLDFVGIIFLIVGSFIPGIYAGFWCEQFERTIYFGMTGGLGAVSIIVMLHPKFQGLKWRTFRLLTLVCTGLSGIAPIAHGIYKFGFPQMALQSGLPYYLVEGGLFLLGAVVYATRFPERMHPGKFDIWGSSHQIFHVLVVFATIVHLVGVLTAFDYNYENRQCATHVNG</sequence>
<gene>
    <name evidence="9" type="ORF">PFICI_08724</name>
</gene>